<feature type="region of interest" description="Disordered" evidence="1">
    <location>
        <begin position="21"/>
        <end position="47"/>
    </location>
</feature>
<dbReference type="RefSeq" id="WP_092234636.1">
    <property type="nucleotide sequence ID" value="NZ_FNTR01000004.1"/>
</dbReference>
<name>A0AAW5A6W2_9PSED</name>
<protein>
    <recommendedName>
        <fullName evidence="4">Type III effector</fullName>
    </recommendedName>
</protein>
<proteinExistence type="predicted"/>
<gene>
    <name evidence="2" type="ORF">GIW75_24870</name>
</gene>
<dbReference type="GeneID" id="55540246"/>
<evidence type="ECO:0000313" key="2">
    <source>
        <dbReference type="EMBL" id="MCF5060174.1"/>
    </source>
</evidence>
<keyword evidence="3" id="KW-1185">Reference proteome</keyword>
<comment type="caution">
    <text evidence="2">The sequence shown here is derived from an EMBL/GenBank/DDBJ whole genome shotgun (WGS) entry which is preliminary data.</text>
</comment>
<evidence type="ECO:0008006" key="4">
    <source>
        <dbReference type="Google" id="ProtNLM"/>
    </source>
</evidence>
<dbReference type="Proteomes" id="UP000814172">
    <property type="component" value="Unassembled WGS sequence"/>
</dbReference>
<feature type="region of interest" description="Disordered" evidence="1">
    <location>
        <begin position="114"/>
        <end position="134"/>
    </location>
</feature>
<evidence type="ECO:0000256" key="1">
    <source>
        <dbReference type="SAM" id="MobiDB-lite"/>
    </source>
</evidence>
<evidence type="ECO:0000313" key="3">
    <source>
        <dbReference type="Proteomes" id="UP000814172"/>
    </source>
</evidence>
<sequence length="156" mass="16768">MTISVSPPTITQPVALGPVAVEPLTSTTPDLQAPRGAHGRPAGDTRSAQQIFKDNPILKDVLKQNGPFANSFFNQLKNQTGDWSPANRNPESRADAAYNLAEVVNHINGRTDITRQDPAQQNDQHIQGFGQFGSVSAGSEAQKLKAFSEKGYSALQ</sequence>
<organism evidence="2 3">
    <name type="scientific">Pseudomonas proteolytica</name>
    <dbReference type="NCBI Taxonomy" id="219574"/>
    <lineage>
        <taxon>Bacteria</taxon>
        <taxon>Pseudomonadati</taxon>
        <taxon>Pseudomonadota</taxon>
        <taxon>Gammaproteobacteria</taxon>
        <taxon>Pseudomonadales</taxon>
        <taxon>Pseudomonadaceae</taxon>
        <taxon>Pseudomonas</taxon>
    </lineage>
</organism>
<dbReference type="EMBL" id="WKEW01000125">
    <property type="protein sequence ID" value="MCF5060174.1"/>
    <property type="molecule type" value="Genomic_DNA"/>
</dbReference>
<reference evidence="2 3" key="1">
    <citation type="submission" date="2019-11" db="EMBL/GenBank/DDBJ databases">
        <title>Epiphytic Pseudomonas syringae from cherry orchards.</title>
        <authorList>
            <person name="Hulin M.T."/>
        </authorList>
    </citation>
    <scope>NUCLEOTIDE SEQUENCE [LARGE SCALE GENOMIC DNA]</scope>
    <source>
        <strain evidence="2 3">PA-6-9F</strain>
    </source>
</reference>
<accession>A0AAW5A6W2</accession>
<dbReference type="AlphaFoldDB" id="A0AAW5A6W2"/>